<organism evidence="2 3">
    <name type="scientific">Monosporascus cannonballus</name>
    <dbReference type="NCBI Taxonomy" id="155416"/>
    <lineage>
        <taxon>Eukaryota</taxon>
        <taxon>Fungi</taxon>
        <taxon>Dikarya</taxon>
        <taxon>Ascomycota</taxon>
        <taxon>Pezizomycotina</taxon>
        <taxon>Sordariomycetes</taxon>
        <taxon>Xylariomycetidae</taxon>
        <taxon>Xylariales</taxon>
        <taxon>Xylariales incertae sedis</taxon>
        <taxon>Monosporascus</taxon>
    </lineage>
</organism>
<evidence type="ECO:0000313" key="3">
    <source>
        <dbReference type="Proteomes" id="UP000294003"/>
    </source>
</evidence>
<accession>A0ABY0GSM8</accession>
<comment type="caution">
    <text evidence="2">The sequence shown here is derived from an EMBL/GenBank/DDBJ whole genome shotgun (WGS) entry which is preliminary data.</text>
</comment>
<dbReference type="SUPFAM" id="SSF51735">
    <property type="entry name" value="NAD(P)-binding Rossmann-fold domains"/>
    <property type="match status" value="1"/>
</dbReference>
<evidence type="ECO:0000313" key="2">
    <source>
        <dbReference type="EMBL" id="RYO76808.1"/>
    </source>
</evidence>
<proteinExistence type="predicted"/>
<keyword evidence="3" id="KW-1185">Reference proteome</keyword>
<protein>
    <recommendedName>
        <fullName evidence="1">Ketoreductase (KR) domain-containing protein</fullName>
    </recommendedName>
</protein>
<feature type="domain" description="Ketoreductase (KR)" evidence="1">
    <location>
        <begin position="75"/>
        <end position="125"/>
    </location>
</feature>
<reference evidence="2 3" key="1">
    <citation type="submission" date="2018-06" db="EMBL/GenBank/DDBJ databases">
        <title>Complete Genomes of Monosporascus.</title>
        <authorList>
            <person name="Robinson A.J."/>
            <person name="Natvig D.O."/>
        </authorList>
    </citation>
    <scope>NUCLEOTIDE SEQUENCE [LARGE SCALE GENOMIC DNA]</scope>
    <source>
        <strain evidence="2 3">CBS 609.92</strain>
    </source>
</reference>
<name>A0ABY0GSM8_9PEZI</name>
<sequence>MFLARTPPISFWGPSEGLGGMWQYGWLGTAQNIWSCSHAPSPRPVAKALVKTPDDEVVGIYAPSCDVTDANAGSDVFILPSSLADFHGSNPQSNYAAADAFLHIFARYYYGQGEQCVSQVLGIVESVDYVAGCVDVVKPTIMRYMDHKAHPRTFPYIHGTKDINYTEGAGSRFAVDRESVSDETWCWAARQWQVLFGREMENREPFCGASCRLQALQVLDRRTLEELRDRG</sequence>
<dbReference type="InterPro" id="IPR036291">
    <property type="entry name" value="NAD(P)-bd_dom_sf"/>
</dbReference>
<dbReference type="Pfam" id="PF08659">
    <property type="entry name" value="KR"/>
    <property type="match status" value="1"/>
</dbReference>
<dbReference type="InterPro" id="IPR013968">
    <property type="entry name" value="PKS_KR"/>
</dbReference>
<evidence type="ECO:0000259" key="1">
    <source>
        <dbReference type="Pfam" id="PF08659"/>
    </source>
</evidence>
<dbReference type="Proteomes" id="UP000294003">
    <property type="component" value="Unassembled WGS sequence"/>
</dbReference>
<dbReference type="Gene3D" id="3.40.50.720">
    <property type="entry name" value="NAD(P)-binding Rossmann-like Domain"/>
    <property type="match status" value="1"/>
</dbReference>
<dbReference type="EMBL" id="QJNS01000552">
    <property type="protein sequence ID" value="RYO76808.1"/>
    <property type="molecule type" value="Genomic_DNA"/>
</dbReference>
<gene>
    <name evidence="2" type="ORF">DL762_009690</name>
</gene>